<dbReference type="GO" id="GO:0005737">
    <property type="term" value="C:cytoplasm"/>
    <property type="evidence" value="ECO:0007669"/>
    <property type="project" value="UniProtKB-SubCell"/>
</dbReference>
<dbReference type="InterPro" id="IPR015424">
    <property type="entry name" value="PyrdxlP-dep_Trfase"/>
</dbReference>
<evidence type="ECO:0000313" key="8">
    <source>
        <dbReference type="EMBL" id="TPH17828.1"/>
    </source>
</evidence>
<evidence type="ECO:0000256" key="1">
    <source>
        <dbReference type="ARBA" id="ARBA00001933"/>
    </source>
</evidence>
<dbReference type="InterPro" id="IPR049704">
    <property type="entry name" value="Aminotrans_3_PPA_site"/>
</dbReference>
<dbReference type="GO" id="GO:0006782">
    <property type="term" value="P:protoporphyrinogen IX biosynthetic process"/>
    <property type="evidence" value="ECO:0007669"/>
    <property type="project" value="UniProtKB-UniRule"/>
</dbReference>
<dbReference type="EMBL" id="SAWY01000007">
    <property type="protein sequence ID" value="TPH17828.1"/>
    <property type="molecule type" value="Genomic_DNA"/>
</dbReference>
<evidence type="ECO:0000256" key="7">
    <source>
        <dbReference type="HAMAP-Rule" id="MF_00375"/>
    </source>
</evidence>
<protein>
    <recommendedName>
        <fullName evidence="7">Glutamate-1-semialdehyde 2,1-aminomutase</fullName>
        <shortName evidence="7">GSA</shortName>
        <ecNumber evidence="7">5.4.3.8</ecNumber>
    </recommendedName>
    <alternativeName>
        <fullName evidence="7">Glutamate-1-semialdehyde aminotransferase</fullName>
        <shortName evidence="7">GSA-AT</shortName>
    </alternativeName>
</protein>
<keyword evidence="7" id="KW-0963">Cytoplasm</keyword>
<dbReference type="AlphaFoldDB" id="A0A502L1N1"/>
<feature type="modified residue" description="N6-(pyridoxal phosphate)lysine" evidence="7">
    <location>
        <position position="265"/>
    </location>
</feature>
<dbReference type="Pfam" id="PF00202">
    <property type="entry name" value="Aminotran_3"/>
    <property type="match status" value="1"/>
</dbReference>
<dbReference type="PANTHER" id="PTHR43713:SF3">
    <property type="entry name" value="GLUTAMATE-1-SEMIALDEHYDE 2,1-AMINOMUTASE 1, CHLOROPLASTIC-RELATED"/>
    <property type="match status" value="1"/>
</dbReference>
<evidence type="ECO:0000256" key="5">
    <source>
        <dbReference type="ARBA" id="ARBA00023235"/>
    </source>
</evidence>
<dbReference type="FunFam" id="3.40.640.10:FF:000021">
    <property type="entry name" value="Glutamate-1-semialdehyde 2,1-aminomutase"/>
    <property type="match status" value="1"/>
</dbReference>
<evidence type="ECO:0000256" key="2">
    <source>
        <dbReference type="ARBA" id="ARBA00004819"/>
    </source>
</evidence>
<dbReference type="InterPro" id="IPR015421">
    <property type="entry name" value="PyrdxlP-dep_Trfase_major"/>
</dbReference>
<dbReference type="GO" id="GO:0030170">
    <property type="term" value="F:pyridoxal phosphate binding"/>
    <property type="evidence" value="ECO:0007669"/>
    <property type="project" value="InterPro"/>
</dbReference>
<gene>
    <name evidence="7 8" type="primary">hemL</name>
    <name evidence="8" type="ORF">EPA86_04580</name>
</gene>
<evidence type="ECO:0000256" key="6">
    <source>
        <dbReference type="ARBA" id="ARBA00023244"/>
    </source>
</evidence>
<dbReference type="Proteomes" id="UP000315303">
    <property type="component" value="Unassembled WGS sequence"/>
</dbReference>
<dbReference type="CDD" id="cd00610">
    <property type="entry name" value="OAT_like"/>
    <property type="match status" value="1"/>
</dbReference>
<dbReference type="SUPFAM" id="SSF53383">
    <property type="entry name" value="PLP-dependent transferases"/>
    <property type="match status" value="1"/>
</dbReference>
<dbReference type="InterPro" id="IPR015422">
    <property type="entry name" value="PyrdxlP-dep_Trfase_small"/>
</dbReference>
<evidence type="ECO:0000313" key="9">
    <source>
        <dbReference type="Proteomes" id="UP000315303"/>
    </source>
</evidence>
<organism evidence="8 9">
    <name type="scientific">Litorilituus lipolyticus</name>
    <dbReference type="NCBI Taxonomy" id="2491017"/>
    <lineage>
        <taxon>Bacteria</taxon>
        <taxon>Pseudomonadati</taxon>
        <taxon>Pseudomonadota</taxon>
        <taxon>Gammaproteobacteria</taxon>
        <taxon>Alteromonadales</taxon>
        <taxon>Colwelliaceae</taxon>
        <taxon>Litorilituus</taxon>
    </lineage>
</organism>
<comment type="cofactor">
    <cofactor evidence="1 7">
        <name>pyridoxal 5'-phosphate</name>
        <dbReference type="ChEBI" id="CHEBI:597326"/>
    </cofactor>
</comment>
<proteinExistence type="inferred from homology"/>
<dbReference type="UniPathway" id="UPA00251">
    <property type="reaction ID" value="UER00317"/>
</dbReference>
<dbReference type="Gene3D" id="3.40.640.10">
    <property type="entry name" value="Type I PLP-dependent aspartate aminotransferase-like (Major domain)"/>
    <property type="match status" value="1"/>
</dbReference>
<dbReference type="PANTHER" id="PTHR43713">
    <property type="entry name" value="GLUTAMATE-1-SEMIALDEHYDE 2,1-AMINOMUTASE"/>
    <property type="match status" value="1"/>
</dbReference>
<dbReference type="OrthoDB" id="9801052at2"/>
<reference evidence="8 9" key="1">
    <citation type="submission" date="2019-01" db="EMBL/GenBank/DDBJ databases">
        <title>Litorilituus lipolytica sp. nov., isolated from intertidal sand of the Yellow Sea in China.</title>
        <authorList>
            <person name="Liu A."/>
        </authorList>
    </citation>
    <scope>NUCLEOTIDE SEQUENCE [LARGE SCALE GENOMIC DNA]</scope>
    <source>
        <strain evidence="8 9">RZ04</strain>
    </source>
</reference>
<dbReference type="RefSeq" id="WP_140602234.1">
    <property type="nucleotide sequence ID" value="NZ_SAWY01000007.1"/>
</dbReference>
<dbReference type="InterPro" id="IPR005814">
    <property type="entry name" value="Aminotrans_3"/>
</dbReference>
<dbReference type="EC" id="5.4.3.8" evidence="7"/>
<dbReference type="GO" id="GO:0008483">
    <property type="term" value="F:transaminase activity"/>
    <property type="evidence" value="ECO:0007669"/>
    <property type="project" value="InterPro"/>
</dbReference>
<keyword evidence="6 7" id="KW-0627">Porphyrin biosynthesis</keyword>
<comment type="subcellular location">
    <subcellularLocation>
        <location evidence="7">Cytoplasm</location>
    </subcellularLocation>
</comment>
<dbReference type="PROSITE" id="PS00600">
    <property type="entry name" value="AA_TRANSFER_CLASS_3"/>
    <property type="match status" value="1"/>
</dbReference>
<dbReference type="HAMAP" id="MF_00375">
    <property type="entry name" value="HemL_aminotrans_3"/>
    <property type="match status" value="1"/>
</dbReference>
<keyword evidence="9" id="KW-1185">Reference proteome</keyword>
<comment type="similarity">
    <text evidence="3 7">Belongs to the class-III pyridoxal-phosphate-dependent aminotransferase family. HemL subfamily.</text>
</comment>
<dbReference type="NCBIfam" id="TIGR00713">
    <property type="entry name" value="hemL"/>
    <property type="match status" value="1"/>
</dbReference>
<keyword evidence="4 7" id="KW-0663">Pyridoxal phosphate</keyword>
<dbReference type="GO" id="GO:0042286">
    <property type="term" value="F:glutamate-1-semialdehyde 2,1-aminomutase activity"/>
    <property type="evidence" value="ECO:0007669"/>
    <property type="project" value="UniProtKB-UniRule"/>
</dbReference>
<keyword evidence="5 7" id="KW-0413">Isomerase</keyword>
<evidence type="ECO:0000256" key="4">
    <source>
        <dbReference type="ARBA" id="ARBA00022898"/>
    </source>
</evidence>
<name>A0A502L1N1_9GAMM</name>
<comment type="catalytic activity">
    <reaction evidence="7">
        <text>(S)-4-amino-5-oxopentanoate = 5-aminolevulinate</text>
        <dbReference type="Rhea" id="RHEA:14265"/>
        <dbReference type="ChEBI" id="CHEBI:57501"/>
        <dbReference type="ChEBI" id="CHEBI:356416"/>
        <dbReference type="EC" id="5.4.3.8"/>
    </reaction>
</comment>
<evidence type="ECO:0000256" key="3">
    <source>
        <dbReference type="ARBA" id="ARBA00008981"/>
    </source>
</evidence>
<comment type="pathway">
    <text evidence="2">Porphyrin-containing compound metabolism; protoporphyrin-IX biosynthesis; 5-aminolevulinate from L-glutamyl-tRNA(Glu): step 2/2.</text>
</comment>
<accession>A0A502L1N1</accession>
<dbReference type="NCBIfam" id="NF000818">
    <property type="entry name" value="PRK00062.1"/>
    <property type="match status" value="1"/>
</dbReference>
<comment type="subunit">
    <text evidence="7">Homodimer.</text>
</comment>
<comment type="caution">
    <text evidence="8">The sequence shown here is derived from an EMBL/GenBank/DDBJ whole genome shotgun (WGS) entry which is preliminary data.</text>
</comment>
<sequence length="427" mass="45363">MNKSEQLFAQAQKTIPGGVNSPVRAFNGVGGSPCFIKRAEGAYVYDADDKAYIDYVGSWGPMILGHNHPAILDAVVKTAQNGLSFGAPTELEITMAEKVKELVPSMESLRMVSSGTEATMSAIRLARGYTGRDKILKFEGCYHGHADSLLVKAGSGALTMGVPNSPGIPADFAKHTLTVSYNNLDEVKEIFSKYADEIACIIVEPVAGNMNCIPPVEGFLEGLRAICDEYKSVLILDEVMTGFRVALGGAQAHYNITPDLTTLGKVIGGGMPVGAFGGKQEIMDFIAPVGPVYQAGTLSGNPIAMAAGLASLNELSQGDKHAQLSAATEKLAMGLKAAAERNGVSLNINYVGAMYGIFFTEEEQPITTYAQATACDTEKFKKFFHLMLDEGVYLAPSAFEAGFLSTAHTDDIIEKTLAAADKCFAQL</sequence>
<dbReference type="InterPro" id="IPR004639">
    <property type="entry name" value="4pyrrol_synth_GluAld_NH2Trfase"/>
</dbReference>
<dbReference type="Gene3D" id="3.90.1150.10">
    <property type="entry name" value="Aspartate Aminotransferase, domain 1"/>
    <property type="match status" value="1"/>
</dbReference>